<keyword evidence="24" id="KW-1185">Reference proteome</keyword>
<evidence type="ECO:0000313" key="24">
    <source>
        <dbReference type="Proteomes" id="UP001383192"/>
    </source>
</evidence>
<dbReference type="PANTHER" id="PTHR46378">
    <property type="entry name" value="STEROL REGULATORY ELEMENT-BINDING PROTEIN CLEAVAGE-ACTIVATING PROTEIN"/>
    <property type="match status" value="1"/>
</dbReference>
<evidence type="ECO:0000256" key="4">
    <source>
        <dbReference type="ARBA" id="ARBA00007410"/>
    </source>
</evidence>
<dbReference type="EMBL" id="JAYKXP010000017">
    <property type="protein sequence ID" value="KAK7049429.1"/>
    <property type="molecule type" value="Genomic_DNA"/>
</dbReference>
<evidence type="ECO:0000256" key="15">
    <source>
        <dbReference type="ARBA" id="ARBA00023136"/>
    </source>
</evidence>
<evidence type="ECO:0000256" key="7">
    <source>
        <dbReference type="ARBA" id="ARBA00022574"/>
    </source>
</evidence>
<evidence type="ECO:0000256" key="19">
    <source>
        <dbReference type="ARBA" id="ARBA00045958"/>
    </source>
</evidence>
<dbReference type="GO" id="GO:0012507">
    <property type="term" value="C:ER to Golgi transport vesicle membrane"/>
    <property type="evidence" value="ECO:0007669"/>
    <property type="project" value="UniProtKB-SubCell"/>
</dbReference>
<dbReference type="GO" id="GO:0032936">
    <property type="term" value="C:SREBP-SCAP complex"/>
    <property type="evidence" value="ECO:0007669"/>
    <property type="project" value="TreeGrafter"/>
</dbReference>
<feature type="transmembrane region" description="Helical" evidence="21">
    <location>
        <begin position="277"/>
        <end position="300"/>
    </location>
</feature>
<dbReference type="InterPro" id="IPR053958">
    <property type="entry name" value="HMGCR/SNAP/NPC1-like_SSD"/>
</dbReference>
<comment type="subcellular location">
    <subcellularLocation>
        <location evidence="2">Cytoplasmic vesicle</location>
        <location evidence="2">COPII-coated vesicle membrane</location>
        <topology evidence="2">Multi-pass membrane protein</topology>
    </subcellularLocation>
    <subcellularLocation>
        <location evidence="1">Endoplasmic reticulum membrane</location>
        <topology evidence="1">Multi-pass membrane protein</topology>
    </subcellularLocation>
    <subcellularLocation>
        <location evidence="3">Golgi apparatus membrane</location>
        <topology evidence="3">Multi-pass membrane protein</topology>
    </subcellularLocation>
</comment>
<evidence type="ECO:0000256" key="12">
    <source>
        <dbReference type="ARBA" id="ARBA00023034"/>
    </source>
</evidence>
<keyword evidence="8 21" id="KW-0812">Transmembrane</keyword>
<evidence type="ECO:0000256" key="6">
    <source>
        <dbReference type="ARBA" id="ARBA00022548"/>
    </source>
</evidence>
<dbReference type="Gene3D" id="2.130.10.10">
    <property type="entry name" value="YVTN repeat-like/Quinoprotein amine dehydrogenase"/>
    <property type="match status" value="2"/>
</dbReference>
<evidence type="ECO:0000256" key="21">
    <source>
        <dbReference type="SAM" id="Phobius"/>
    </source>
</evidence>
<keyword evidence="7" id="KW-0853">WD repeat</keyword>
<name>A0AAW0DCY6_9AGAR</name>
<evidence type="ECO:0000256" key="20">
    <source>
        <dbReference type="SAM" id="MobiDB-lite"/>
    </source>
</evidence>
<feature type="transmembrane region" description="Helical" evidence="21">
    <location>
        <begin position="312"/>
        <end position="336"/>
    </location>
</feature>
<evidence type="ECO:0000256" key="10">
    <source>
        <dbReference type="ARBA" id="ARBA00022824"/>
    </source>
</evidence>
<evidence type="ECO:0000256" key="2">
    <source>
        <dbReference type="ARBA" id="ARBA00004557"/>
    </source>
</evidence>
<keyword evidence="15 21" id="KW-0472">Membrane</keyword>
<evidence type="ECO:0000256" key="17">
    <source>
        <dbReference type="ARBA" id="ARBA00023180"/>
    </source>
</evidence>
<feature type="compositionally biased region" description="Low complexity" evidence="20">
    <location>
        <begin position="1174"/>
        <end position="1187"/>
    </location>
</feature>
<sequence>MLALFRWLLQWARTLGHRFFLRFGLHCATHQIRIILISGIVITSLFYPALDLYSSSNQQLSSIFTAFSSLHTQHDLVNLWSGHDALLAREDPVSRARCGTGATIRVERVLVQSPLSEDDDGALNQRILLSTLNFETRLQDAITSRNIPCLKRPDDRCFVLSPLVFWGHDRTSLLSDPNILDTLSLSKNVSLDGIPVTPQMVLAGRGSNEHHNTFDFAQYLALTYFFPESDCFGTTEHTNWIQAIKTVAVHDADLSSHSAEPTLIALEYDATRSRKKAWSAISALPYFAYASFFIYVFWGMRQLTSVHSRTGVAFTALVEIIVSTITSLSVCALVGFRVTLVPWELLPVVIVFVGAENMFNLVEAVGRTPVTLSVKQRVAEGLSRAGTSNTLKVVSYNAILGVIAVFATGAIRQFCIFAIVVLVAHWFLAHTFFMAVLSIDIQRLELDELLRQDVGLAPALSRKDSENGPIKANSSSMWKLGVIIRKLLSGRAKKNLSLVLLLAITGTLYYATMPPENAQVKTNVQTPPRGALTRNGTPPSVNHANLQPDLLIWKLLNPTGLPLHLRIEAPTVLTFRADANNAEPSTEYHKTHNRRLARTVRSVLWLIKIMVLPIAATTLVLWGLLLYLLKNAELLDAQKHRESAEPSKDPKESVPALEKRASFSTLPRAFPSDVELIATSSDGRAVISVGLHNEVAIWKTMLGEHVLIDASDFLLQASTSLATSTLTAVAMDPKGHFCAVGTGAGTIAVWNIQKKTLRAYPHMTLPHSSAGVRDLRFVSGNSTPTSPSDNAPSPFTSASIFVLAIYENGAVVKHAVGGHPASIHLHPSSTSPVVYSKVVNINPSDRTAVAFCLEDGSAEIIEAGSDTSLIKENLIIQAGHPTDIVSQVHICQPTISEETYTIVAAVTESGVISLWDGQTGECVRILDESFGRINQLRISPVPTEICHFCGNLPADSVCLSFSVDTVVRFYKIYRNDDTRRCSCIQTTSPGKKHSQSSLGRNSRRNSSASNPSSPLLRSRGPSISDVSPFPVSGHGVHSRRASEKADASRRLSEGLIFPSDIEERRLFIGTQDLSKPSTSSWHRSYVAWITDTTCERGGWDIYDGKIVGVRRRPRIAGQSNGSTTSTSSLKVTHSMQGLSSTILGRWEIWTFDPCISHLQSSPLSSLVTEPDESPPSSSPSSNSSSSSDVSTRASVPRLPFTRVTPFIVTRYISLAGFGNTLGVFKFSC</sequence>
<keyword evidence="14" id="KW-0446">Lipid-binding</keyword>
<feature type="transmembrane region" description="Helical" evidence="21">
    <location>
        <begin position="393"/>
        <end position="411"/>
    </location>
</feature>
<evidence type="ECO:0000256" key="14">
    <source>
        <dbReference type="ARBA" id="ARBA00023121"/>
    </source>
</evidence>
<keyword evidence="12" id="KW-0333">Golgi apparatus</keyword>
<dbReference type="GO" id="GO:0008203">
    <property type="term" value="P:cholesterol metabolic process"/>
    <property type="evidence" value="ECO:0007669"/>
    <property type="project" value="UniProtKB-KW"/>
</dbReference>
<keyword evidence="6" id="KW-0153">Cholesterol metabolism</keyword>
<feature type="region of interest" description="Disordered" evidence="20">
    <location>
        <begin position="984"/>
        <end position="1021"/>
    </location>
</feature>
<feature type="compositionally biased region" description="Low complexity" evidence="20">
    <location>
        <begin position="995"/>
        <end position="1021"/>
    </location>
</feature>
<evidence type="ECO:0000259" key="22">
    <source>
        <dbReference type="PROSITE" id="PS50156"/>
    </source>
</evidence>
<feature type="transmembrane region" description="Helical" evidence="21">
    <location>
        <begin position="603"/>
        <end position="629"/>
    </location>
</feature>
<protein>
    <recommendedName>
        <fullName evidence="5">Sterol regulatory element-binding protein cleavage-activating protein</fullName>
    </recommendedName>
</protein>
<keyword evidence="17" id="KW-0325">Glycoprotein</keyword>
<dbReference type="SUPFAM" id="SSF50978">
    <property type="entry name" value="WD40 repeat-like"/>
    <property type="match status" value="1"/>
</dbReference>
<keyword evidence="16" id="KW-1207">Sterol metabolism</keyword>
<dbReference type="InterPro" id="IPR015943">
    <property type="entry name" value="WD40/YVTN_repeat-like_dom_sf"/>
</dbReference>
<keyword evidence="11 21" id="KW-1133">Transmembrane helix</keyword>
<dbReference type="PROSITE" id="PS50156">
    <property type="entry name" value="SSD"/>
    <property type="match status" value="1"/>
</dbReference>
<organism evidence="23 24">
    <name type="scientific">Paramarasmius palmivorus</name>
    <dbReference type="NCBI Taxonomy" id="297713"/>
    <lineage>
        <taxon>Eukaryota</taxon>
        <taxon>Fungi</taxon>
        <taxon>Dikarya</taxon>
        <taxon>Basidiomycota</taxon>
        <taxon>Agaricomycotina</taxon>
        <taxon>Agaricomycetes</taxon>
        <taxon>Agaricomycetidae</taxon>
        <taxon>Agaricales</taxon>
        <taxon>Marasmiineae</taxon>
        <taxon>Marasmiaceae</taxon>
        <taxon>Paramarasmius</taxon>
    </lineage>
</organism>
<dbReference type="InterPro" id="IPR036322">
    <property type="entry name" value="WD40_repeat_dom_sf"/>
</dbReference>
<dbReference type="Proteomes" id="UP001383192">
    <property type="component" value="Unassembled WGS sequence"/>
</dbReference>
<comment type="function">
    <text evidence="19">Escort protein required for cholesterol as well as lipid homeostasis. Regulates export of the SCAP-SREBP complex from the endoplasmic reticulum to the Golgi upon low cholesterol, thereby regulating the processing of sterol regulatory element-binding proteins (SREBPs) SREBF1/SREBP1 and SREBF2/SREBP2. At high sterol concentrations, formation of a ternary complex with INSIG (INSIG1 or INSIG2) leads to mask the ER export signal in SCAP, promoting retention of the complex in the endoplasmic reticulum. Low sterol concentrations trigger release of INSIG, a conformational change in the SSD domain of SCAP, unmasking of the ER export signal, promoting recruitment into COPII-coated vesicles and transport of the SCAP-SREBP to the Golgi: in the Golgi, SREBPs are then processed, releasing the transcription factor fragment of SREBPs from the membrane, its import into the nucleus and up-regulation of LDLR, INSIG1 and the mevalonate pathway. Binds cholesterol via its SSD domain.</text>
</comment>
<keyword evidence="9" id="KW-0677">Repeat</keyword>
<evidence type="ECO:0000256" key="9">
    <source>
        <dbReference type="ARBA" id="ARBA00022737"/>
    </source>
</evidence>
<dbReference type="InterPro" id="IPR030225">
    <property type="entry name" value="SCAP"/>
</dbReference>
<proteinExistence type="inferred from homology"/>
<keyword evidence="13" id="KW-0443">Lipid metabolism</keyword>
<dbReference type="PANTHER" id="PTHR46378:SF1">
    <property type="entry name" value="STEROL REGULATORY ELEMENT-BINDING PROTEIN CLEAVAGE-ACTIVATING PROTEIN"/>
    <property type="match status" value="1"/>
</dbReference>
<evidence type="ECO:0000256" key="11">
    <source>
        <dbReference type="ARBA" id="ARBA00022989"/>
    </source>
</evidence>
<evidence type="ECO:0000256" key="8">
    <source>
        <dbReference type="ARBA" id="ARBA00022692"/>
    </source>
</evidence>
<evidence type="ECO:0000313" key="23">
    <source>
        <dbReference type="EMBL" id="KAK7049429.1"/>
    </source>
</evidence>
<dbReference type="GO" id="GO:0005789">
    <property type="term" value="C:endoplasmic reticulum membrane"/>
    <property type="evidence" value="ECO:0007669"/>
    <property type="project" value="UniProtKB-SubCell"/>
</dbReference>
<keyword evidence="18" id="KW-0753">Steroid metabolism</keyword>
<evidence type="ECO:0000256" key="18">
    <source>
        <dbReference type="ARBA" id="ARBA00023221"/>
    </source>
</evidence>
<keyword evidence="10" id="KW-0256">Endoplasmic reticulum</keyword>
<reference evidence="23 24" key="1">
    <citation type="submission" date="2024-01" db="EMBL/GenBank/DDBJ databases">
        <title>A draft genome for a cacao thread blight-causing isolate of Paramarasmius palmivorus.</title>
        <authorList>
            <person name="Baruah I.K."/>
            <person name="Bukari Y."/>
            <person name="Amoako-Attah I."/>
            <person name="Meinhardt L.W."/>
            <person name="Bailey B.A."/>
            <person name="Cohen S.P."/>
        </authorList>
    </citation>
    <scope>NUCLEOTIDE SEQUENCE [LARGE SCALE GENOMIC DNA]</scope>
    <source>
        <strain evidence="23 24">GH-12</strain>
    </source>
</reference>
<dbReference type="GO" id="GO:0045540">
    <property type="term" value="P:regulation of cholesterol biosynthetic process"/>
    <property type="evidence" value="ECO:0007669"/>
    <property type="project" value="TreeGrafter"/>
</dbReference>
<dbReference type="SMART" id="SM00320">
    <property type="entry name" value="WD40"/>
    <property type="match status" value="4"/>
</dbReference>
<dbReference type="GO" id="GO:0000139">
    <property type="term" value="C:Golgi membrane"/>
    <property type="evidence" value="ECO:0007669"/>
    <property type="project" value="UniProtKB-SubCell"/>
</dbReference>
<feature type="transmembrane region" description="Helical" evidence="21">
    <location>
        <begin position="32"/>
        <end position="50"/>
    </location>
</feature>
<dbReference type="InterPro" id="IPR000731">
    <property type="entry name" value="SSD"/>
</dbReference>
<dbReference type="AlphaFoldDB" id="A0AAW0DCY6"/>
<dbReference type="GO" id="GO:0032934">
    <property type="term" value="F:sterol binding"/>
    <property type="evidence" value="ECO:0007669"/>
    <property type="project" value="InterPro"/>
</dbReference>
<gene>
    <name evidence="23" type="ORF">VNI00_006030</name>
</gene>
<feature type="domain" description="SSD" evidence="22">
    <location>
        <begin position="288"/>
        <end position="439"/>
    </location>
</feature>
<evidence type="ECO:0000256" key="13">
    <source>
        <dbReference type="ARBA" id="ARBA00023098"/>
    </source>
</evidence>
<dbReference type="GO" id="GO:0032933">
    <property type="term" value="P:SREBP signaling pathway"/>
    <property type="evidence" value="ECO:0007669"/>
    <property type="project" value="InterPro"/>
</dbReference>
<feature type="region of interest" description="Disordered" evidence="20">
    <location>
        <begin position="1165"/>
        <end position="1191"/>
    </location>
</feature>
<feature type="transmembrane region" description="Helical" evidence="21">
    <location>
        <begin position="417"/>
        <end position="439"/>
    </location>
</feature>
<dbReference type="InterPro" id="IPR001680">
    <property type="entry name" value="WD40_rpt"/>
</dbReference>
<evidence type="ECO:0000256" key="5">
    <source>
        <dbReference type="ARBA" id="ARBA00019541"/>
    </source>
</evidence>
<comment type="similarity">
    <text evidence="4">Belongs to the WD repeat SCAP family.</text>
</comment>
<comment type="caution">
    <text evidence="23">The sequence shown here is derived from an EMBL/GenBank/DDBJ whole genome shotgun (WGS) entry which is preliminary data.</text>
</comment>
<evidence type="ECO:0000256" key="3">
    <source>
        <dbReference type="ARBA" id="ARBA00004653"/>
    </source>
</evidence>
<evidence type="ECO:0000256" key="1">
    <source>
        <dbReference type="ARBA" id="ARBA00004477"/>
    </source>
</evidence>
<accession>A0AAW0DCY6</accession>
<evidence type="ECO:0000256" key="16">
    <source>
        <dbReference type="ARBA" id="ARBA00023166"/>
    </source>
</evidence>
<dbReference type="Pfam" id="PF12349">
    <property type="entry name" value="Sterol-sensing"/>
    <property type="match status" value="1"/>
</dbReference>